<sequence length="62" mass="6778">MVLSLARLTILLGAGVVGSVMAKEGRLPDFSGIVSSGFKNQYWYRTRLQFEVSVLHSEGCTT</sequence>
<accession>A0A2K3PFY9</accession>
<feature type="chain" id="PRO_5014393556" evidence="1">
    <location>
        <begin position="23"/>
        <end position="62"/>
    </location>
</feature>
<protein>
    <submittedName>
        <fullName evidence="2">Uncharacterized protein</fullName>
    </submittedName>
</protein>
<feature type="signal peptide" evidence="1">
    <location>
        <begin position="1"/>
        <end position="22"/>
    </location>
</feature>
<dbReference type="EMBL" id="ASHM01006664">
    <property type="protein sequence ID" value="PNY14202.1"/>
    <property type="molecule type" value="Genomic_DNA"/>
</dbReference>
<keyword evidence="1" id="KW-0732">Signal</keyword>
<proteinExistence type="predicted"/>
<gene>
    <name evidence="2" type="ORF">L195_g010877</name>
</gene>
<name>A0A2K3PFY9_TRIPR</name>
<comment type="caution">
    <text evidence="2">The sequence shown here is derived from an EMBL/GenBank/DDBJ whole genome shotgun (WGS) entry which is preliminary data.</text>
</comment>
<dbReference type="Proteomes" id="UP000236291">
    <property type="component" value="Unassembled WGS sequence"/>
</dbReference>
<dbReference type="AlphaFoldDB" id="A0A2K3PFY9"/>
<evidence type="ECO:0000256" key="1">
    <source>
        <dbReference type="SAM" id="SignalP"/>
    </source>
</evidence>
<evidence type="ECO:0000313" key="2">
    <source>
        <dbReference type="EMBL" id="PNY14202.1"/>
    </source>
</evidence>
<evidence type="ECO:0000313" key="3">
    <source>
        <dbReference type="Proteomes" id="UP000236291"/>
    </source>
</evidence>
<reference evidence="2 3" key="1">
    <citation type="journal article" date="2014" name="Am. J. Bot.">
        <title>Genome assembly and annotation for red clover (Trifolium pratense; Fabaceae).</title>
        <authorList>
            <person name="Istvanek J."/>
            <person name="Jaros M."/>
            <person name="Krenek A."/>
            <person name="Repkova J."/>
        </authorList>
    </citation>
    <scope>NUCLEOTIDE SEQUENCE [LARGE SCALE GENOMIC DNA]</scope>
    <source>
        <strain evidence="3">cv. Tatra</strain>
        <tissue evidence="2">Young leaves</tissue>
    </source>
</reference>
<reference evidence="2 3" key="2">
    <citation type="journal article" date="2017" name="Front. Plant Sci.">
        <title>Gene Classification and Mining of Molecular Markers Useful in Red Clover (Trifolium pratense) Breeding.</title>
        <authorList>
            <person name="Istvanek J."/>
            <person name="Dluhosova J."/>
            <person name="Dluhos P."/>
            <person name="Patkova L."/>
            <person name="Nedelnik J."/>
            <person name="Repkova J."/>
        </authorList>
    </citation>
    <scope>NUCLEOTIDE SEQUENCE [LARGE SCALE GENOMIC DNA]</scope>
    <source>
        <strain evidence="3">cv. Tatra</strain>
        <tissue evidence="2">Young leaves</tissue>
    </source>
</reference>
<organism evidence="2 3">
    <name type="scientific">Trifolium pratense</name>
    <name type="common">Red clover</name>
    <dbReference type="NCBI Taxonomy" id="57577"/>
    <lineage>
        <taxon>Eukaryota</taxon>
        <taxon>Viridiplantae</taxon>
        <taxon>Streptophyta</taxon>
        <taxon>Embryophyta</taxon>
        <taxon>Tracheophyta</taxon>
        <taxon>Spermatophyta</taxon>
        <taxon>Magnoliopsida</taxon>
        <taxon>eudicotyledons</taxon>
        <taxon>Gunneridae</taxon>
        <taxon>Pentapetalae</taxon>
        <taxon>rosids</taxon>
        <taxon>fabids</taxon>
        <taxon>Fabales</taxon>
        <taxon>Fabaceae</taxon>
        <taxon>Papilionoideae</taxon>
        <taxon>50 kb inversion clade</taxon>
        <taxon>NPAAA clade</taxon>
        <taxon>Hologalegina</taxon>
        <taxon>IRL clade</taxon>
        <taxon>Trifolieae</taxon>
        <taxon>Trifolium</taxon>
    </lineage>
</organism>